<dbReference type="EMBL" id="RNRV01000013">
    <property type="protein sequence ID" value="MHO04649.1"/>
    <property type="molecule type" value="Genomic_DNA"/>
</dbReference>
<comment type="caution">
    <text evidence="1">The sequence shown here is derived from an EMBL/GenBank/DDBJ whole genome shotgun (WGS) entry which is preliminary data.</text>
</comment>
<reference evidence="1" key="1">
    <citation type="submission" date="2018-10" db="EMBL/GenBank/DDBJ databases">
        <authorList>
            <consortium name="NARMS: The National Antimicrobial Resistance Monitoring System"/>
        </authorList>
    </citation>
    <scope>NUCLEOTIDE SEQUENCE [LARGE SCALE GENOMIC DNA]</scope>
    <source>
        <strain evidence="1">CVM N17EC0388</strain>
    </source>
</reference>
<gene>
    <name evidence="1" type="ORF">D9F05_09715</name>
</gene>
<proteinExistence type="predicted"/>
<dbReference type="AlphaFoldDB" id="A0A3L0W0J8"/>
<evidence type="ECO:0000313" key="1">
    <source>
        <dbReference type="EMBL" id="MHO04649.1"/>
    </source>
</evidence>
<name>A0A3L0W0J8_ECOLX</name>
<accession>A0A3L0W0J8</accession>
<organism evidence="1">
    <name type="scientific">Escherichia coli</name>
    <dbReference type="NCBI Taxonomy" id="562"/>
    <lineage>
        <taxon>Bacteria</taxon>
        <taxon>Pseudomonadati</taxon>
        <taxon>Pseudomonadota</taxon>
        <taxon>Gammaproteobacteria</taxon>
        <taxon>Enterobacterales</taxon>
        <taxon>Enterobacteriaceae</taxon>
        <taxon>Escherichia</taxon>
    </lineage>
</organism>
<protein>
    <submittedName>
        <fullName evidence="1">Uncharacterized protein</fullName>
    </submittedName>
</protein>
<sequence length="323" mass="36517">MIIQAAKRKKHKMIKNQMDNAHEQTVPVISALTASADVEKRAQQIAIDHFTTHQINPLAAHQAHSVAPGSELGHHWAYLEKEIIEQVPEGSFFGLGIERAPLHTMEPHEQEQWQQLMNLARGEGKNLWIWTEQEQAGFICVTDDFETMVTGPTERANCVDYIHKINNAHVVDVNGQLNGPDVPQEAPLNLRSYHFDLVVQIEEEEPFIIPLNDKLEVIELGDELTTALGPDGVNELSKAINEQIKDGTSSFQFTTFTDGSWAQEHGQEPGRQVADYVTAAVTYRKEHKGFTEDRYERIIDTLQLPETEAFMDEMTNSHGCRMQ</sequence>